<feature type="transmembrane region" description="Helical" evidence="5">
    <location>
        <begin position="153"/>
        <end position="169"/>
    </location>
</feature>
<comment type="caution">
    <text evidence="7">The sequence shown here is derived from an EMBL/GenBank/DDBJ whole genome shotgun (WGS) entry which is preliminary data.</text>
</comment>
<organism evidence="7 8">
    <name type="scientific">Azospira oryzae</name>
    <dbReference type="NCBI Taxonomy" id="146939"/>
    <lineage>
        <taxon>Bacteria</taxon>
        <taxon>Pseudomonadati</taxon>
        <taxon>Pseudomonadota</taxon>
        <taxon>Betaproteobacteria</taxon>
        <taxon>Rhodocyclales</taxon>
        <taxon>Rhodocyclaceae</taxon>
        <taxon>Azospira</taxon>
    </lineage>
</organism>
<keyword evidence="8" id="KW-1185">Reference proteome</keyword>
<reference evidence="7 8" key="1">
    <citation type="submission" date="2019-02" db="EMBL/GenBank/DDBJ databases">
        <title>Genomic Encyclopedia of Type Strains, Phase IV (KMG-IV): sequencing the most valuable type-strain genomes for metagenomic binning, comparative biology and taxonomic classification.</title>
        <authorList>
            <person name="Goeker M."/>
        </authorList>
    </citation>
    <scope>NUCLEOTIDE SEQUENCE [LARGE SCALE GENOMIC DNA]</scope>
    <source>
        <strain evidence="7 8">DSM 21223</strain>
    </source>
</reference>
<feature type="transmembrane region" description="Helical" evidence="5">
    <location>
        <begin position="128"/>
        <end position="147"/>
    </location>
</feature>
<evidence type="ECO:0000313" key="7">
    <source>
        <dbReference type="EMBL" id="RZT90224.1"/>
    </source>
</evidence>
<protein>
    <submittedName>
        <fullName evidence="7">Threonine/homoserine efflux transporter RhtA</fullName>
    </submittedName>
</protein>
<keyword evidence="2 5" id="KW-0812">Transmembrane</keyword>
<evidence type="ECO:0000256" key="5">
    <source>
        <dbReference type="SAM" id="Phobius"/>
    </source>
</evidence>
<feature type="transmembrane region" description="Helical" evidence="5">
    <location>
        <begin position="267"/>
        <end position="284"/>
    </location>
</feature>
<evidence type="ECO:0000256" key="2">
    <source>
        <dbReference type="ARBA" id="ARBA00022692"/>
    </source>
</evidence>
<feature type="domain" description="EamA" evidence="6">
    <location>
        <begin position="151"/>
        <end position="284"/>
    </location>
</feature>
<proteinExistence type="predicted"/>
<keyword evidence="4 5" id="KW-0472">Membrane</keyword>
<dbReference type="PANTHER" id="PTHR32322:SF9">
    <property type="entry name" value="AMINO-ACID METABOLITE EFFLUX PUMP-RELATED"/>
    <property type="match status" value="1"/>
</dbReference>
<feature type="transmembrane region" description="Helical" evidence="5">
    <location>
        <begin position="97"/>
        <end position="116"/>
    </location>
</feature>
<dbReference type="InterPro" id="IPR000620">
    <property type="entry name" value="EamA_dom"/>
</dbReference>
<accession>A0ABY0IV08</accession>
<dbReference type="Pfam" id="PF00892">
    <property type="entry name" value="EamA"/>
    <property type="match status" value="2"/>
</dbReference>
<evidence type="ECO:0000256" key="3">
    <source>
        <dbReference type="ARBA" id="ARBA00022989"/>
    </source>
</evidence>
<dbReference type="PANTHER" id="PTHR32322">
    <property type="entry name" value="INNER MEMBRANE TRANSPORTER"/>
    <property type="match status" value="1"/>
</dbReference>
<feature type="transmembrane region" description="Helical" evidence="5">
    <location>
        <begin position="69"/>
        <end position="91"/>
    </location>
</feature>
<comment type="subcellular location">
    <subcellularLocation>
        <location evidence="1">Membrane</location>
        <topology evidence="1">Multi-pass membrane protein</topology>
    </subcellularLocation>
</comment>
<feature type="transmembrane region" description="Helical" evidence="5">
    <location>
        <begin position="38"/>
        <end position="57"/>
    </location>
</feature>
<keyword evidence="3 5" id="KW-1133">Transmembrane helix</keyword>
<evidence type="ECO:0000256" key="1">
    <source>
        <dbReference type="ARBA" id="ARBA00004141"/>
    </source>
</evidence>
<dbReference type="Proteomes" id="UP000292136">
    <property type="component" value="Unassembled WGS sequence"/>
</dbReference>
<feature type="domain" description="EamA" evidence="6">
    <location>
        <begin position="9"/>
        <end position="142"/>
    </location>
</feature>
<dbReference type="InterPro" id="IPR037185">
    <property type="entry name" value="EmrE-like"/>
</dbReference>
<evidence type="ECO:0000313" key="8">
    <source>
        <dbReference type="Proteomes" id="UP000292136"/>
    </source>
</evidence>
<feature type="transmembrane region" description="Helical" evidence="5">
    <location>
        <begin position="12"/>
        <end position="32"/>
    </location>
</feature>
<sequence>MRALPQRLRGGLWIAASAAGFGAMAIFAKLAYAEGVGLETLLFLRFALGGACLALILRWRRQAWPAPALWPGLAAMGGIGYVGQSYCYFAALRHASAGLTAVLLYLYPVLVTLLAALLGRQRLSRRKLLAVGAAFVGTLLTIGGSLAGTPLGIGLGLAAALIYSVYILAGERLTARAGALASAAVIMLAAAVVFGVLAFHAASPWPASLAGWAAVLGIVVFSTIVGMVGFFAGMAKLGAADAATLSTLEPVVTLVLAALFLGEAVGGWQLAGGALILGAVVVLVRSPVMPERRAG</sequence>
<feature type="transmembrane region" description="Helical" evidence="5">
    <location>
        <begin position="243"/>
        <end position="261"/>
    </location>
</feature>
<gene>
    <name evidence="7" type="ORF">EV678_1035</name>
</gene>
<dbReference type="EMBL" id="SHKM01000001">
    <property type="protein sequence ID" value="RZT90224.1"/>
    <property type="molecule type" value="Genomic_DNA"/>
</dbReference>
<feature type="transmembrane region" description="Helical" evidence="5">
    <location>
        <begin position="209"/>
        <end position="231"/>
    </location>
</feature>
<feature type="transmembrane region" description="Helical" evidence="5">
    <location>
        <begin position="181"/>
        <end position="203"/>
    </location>
</feature>
<dbReference type="SUPFAM" id="SSF103481">
    <property type="entry name" value="Multidrug resistance efflux transporter EmrE"/>
    <property type="match status" value="2"/>
</dbReference>
<name>A0ABY0IV08_9RHOO</name>
<dbReference type="RefSeq" id="WP_130458748.1">
    <property type="nucleotide sequence ID" value="NZ_SHKM01000001.1"/>
</dbReference>
<dbReference type="InterPro" id="IPR050638">
    <property type="entry name" value="AA-Vitamin_Transporters"/>
</dbReference>
<evidence type="ECO:0000259" key="6">
    <source>
        <dbReference type="Pfam" id="PF00892"/>
    </source>
</evidence>
<evidence type="ECO:0000256" key="4">
    <source>
        <dbReference type="ARBA" id="ARBA00023136"/>
    </source>
</evidence>